<dbReference type="Gene3D" id="1.25.10.50">
    <property type="match status" value="1"/>
</dbReference>
<accession>A0A8K0SXI9</accession>
<reference evidence="1" key="1">
    <citation type="journal article" date="2021" name="Nat. Commun.">
        <title>Genetic determinants of endophytism in the Arabidopsis root mycobiome.</title>
        <authorList>
            <person name="Mesny F."/>
            <person name="Miyauchi S."/>
            <person name="Thiergart T."/>
            <person name="Pickel B."/>
            <person name="Atanasova L."/>
            <person name="Karlsson M."/>
            <person name="Huettel B."/>
            <person name="Barry K.W."/>
            <person name="Haridas S."/>
            <person name="Chen C."/>
            <person name="Bauer D."/>
            <person name="Andreopoulos W."/>
            <person name="Pangilinan J."/>
            <person name="LaButti K."/>
            <person name="Riley R."/>
            <person name="Lipzen A."/>
            <person name="Clum A."/>
            <person name="Drula E."/>
            <person name="Henrissat B."/>
            <person name="Kohler A."/>
            <person name="Grigoriev I.V."/>
            <person name="Martin F.M."/>
            <person name="Hacquard S."/>
        </authorList>
    </citation>
    <scope>NUCLEOTIDE SEQUENCE</scope>
    <source>
        <strain evidence="1">MPI-CAGE-CH-0235</strain>
    </source>
</reference>
<protein>
    <recommendedName>
        <fullName evidence="3">DNA mismatch repair protein HSM3 N-terminal domain-containing protein</fullName>
    </recommendedName>
</protein>
<dbReference type="AlphaFoldDB" id="A0A8K0SXI9"/>
<dbReference type="EMBL" id="JAGPNK010000004">
    <property type="protein sequence ID" value="KAH7322919.1"/>
    <property type="molecule type" value="Genomic_DNA"/>
</dbReference>
<comment type="caution">
    <text evidence="1">The sequence shown here is derived from an EMBL/GenBank/DDBJ whole genome shotgun (WGS) entry which is preliminary data.</text>
</comment>
<keyword evidence="2" id="KW-1185">Reference proteome</keyword>
<gene>
    <name evidence="1" type="ORF">B0I35DRAFT_407336</name>
</gene>
<sequence length="358" mass="40060">MDVAPILGLDQFRLHLEELQQNQEVVPDATLIDDISIQLTDYNTPPLLPWMLPALANVLRSTQHDAGALFQITVKLTKSLDFTTCLGLADEETMLTMLDSPVDGANLLALHIIHKAANDPNDASILAERPVVFERLVRRWLQAPSTRVASHAEQVLGDLLEVDCSIPIVNGSSLPRQHQVVTPPMRRRHGEVGHDELWNIFFSNQVLSLIKTTCGQSENDARNLSDITIAQGRVLRLLPRLASFNLHAVSDTSHAQVFPLPDAVAEAVGCGLLQWATLGMIDQTDELMERTLVDFFEQLVLNMRDHTRRAGDQTILKKLVRTTTQTDPRIMSALKSLPQNVEEEDEERTRVFIEQLLD</sequence>
<dbReference type="Proteomes" id="UP000813444">
    <property type="component" value="Unassembled WGS sequence"/>
</dbReference>
<dbReference type="OrthoDB" id="4538483at2759"/>
<proteinExistence type="predicted"/>
<name>A0A8K0SXI9_9HYPO</name>
<evidence type="ECO:0000313" key="1">
    <source>
        <dbReference type="EMBL" id="KAH7322919.1"/>
    </source>
</evidence>
<organism evidence="1 2">
    <name type="scientific">Stachybotrys elegans</name>
    <dbReference type="NCBI Taxonomy" id="80388"/>
    <lineage>
        <taxon>Eukaryota</taxon>
        <taxon>Fungi</taxon>
        <taxon>Dikarya</taxon>
        <taxon>Ascomycota</taxon>
        <taxon>Pezizomycotina</taxon>
        <taxon>Sordariomycetes</taxon>
        <taxon>Hypocreomycetidae</taxon>
        <taxon>Hypocreales</taxon>
        <taxon>Stachybotryaceae</taxon>
        <taxon>Stachybotrys</taxon>
    </lineage>
</organism>
<evidence type="ECO:0008006" key="3">
    <source>
        <dbReference type="Google" id="ProtNLM"/>
    </source>
</evidence>
<evidence type="ECO:0000313" key="2">
    <source>
        <dbReference type="Proteomes" id="UP000813444"/>
    </source>
</evidence>